<proteinExistence type="predicted"/>
<dbReference type="AlphaFoldDB" id="A0A8J3VSB1"/>
<comment type="caution">
    <text evidence="1">The sequence shown here is derived from an EMBL/GenBank/DDBJ whole genome shotgun (WGS) entry which is preliminary data.</text>
</comment>
<evidence type="ECO:0000313" key="1">
    <source>
        <dbReference type="EMBL" id="GIH16273.1"/>
    </source>
</evidence>
<gene>
    <name evidence="1" type="ORF">Raf01_44450</name>
</gene>
<accession>A0A8J3VSB1</accession>
<protein>
    <submittedName>
        <fullName evidence="1">Uncharacterized protein</fullName>
    </submittedName>
</protein>
<name>A0A8J3VSB1_9ACTN</name>
<sequence length="71" mass="8030">MAVDRSWRSDDRRYLLDQVVDEPGVEYRLWDADGAPVGEAAGPEELRRLLAGLGVDLDRMESVPVDDPWCE</sequence>
<organism evidence="1 2">
    <name type="scientific">Rugosimonospora africana</name>
    <dbReference type="NCBI Taxonomy" id="556532"/>
    <lineage>
        <taxon>Bacteria</taxon>
        <taxon>Bacillati</taxon>
        <taxon>Actinomycetota</taxon>
        <taxon>Actinomycetes</taxon>
        <taxon>Micromonosporales</taxon>
        <taxon>Micromonosporaceae</taxon>
        <taxon>Rugosimonospora</taxon>
    </lineage>
</organism>
<dbReference type="EMBL" id="BONZ01000041">
    <property type="protein sequence ID" value="GIH16273.1"/>
    <property type="molecule type" value="Genomic_DNA"/>
</dbReference>
<dbReference type="RefSeq" id="WP_203919866.1">
    <property type="nucleotide sequence ID" value="NZ_BONZ01000041.1"/>
</dbReference>
<dbReference type="Proteomes" id="UP000642748">
    <property type="component" value="Unassembled WGS sequence"/>
</dbReference>
<keyword evidence="2" id="KW-1185">Reference proteome</keyword>
<evidence type="ECO:0000313" key="2">
    <source>
        <dbReference type="Proteomes" id="UP000642748"/>
    </source>
</evidence>
<reference evidence="1" key="1">
    <citation type="submission" date="2021-01" db="EMBL/GenBank/DDBJ databases">
        <title>Whole genome shotgun sequence of Rugosimonospora africana NBRC 104875.</title>
        <authorList>
            <person name="Komaki H."/>
            <person name="Tamura T."/>
        </authorList>
    </citation>
    <scope>NUCLEOTIDE SEQUENCE</scope>
    <source>
        <strain evidence="1">NBRC 104875</strain>
    </source>
</reference>